<evidence type="ECO:0000313" key="3">
    <source>
        <dbReference type="WBParaSite" id="GPUH_0001172601-mRNA-1"/>
    </source>
</evidence>
<reference evidence="1 2" key="2">
    <citation type="submission" date="2018-11" db="EMBL/GenBank/DDBJ databases">
        <authorList>
            <consortium name="Pathogen Informatics"/>
        </authorList>
    </citation>
    <scope>NUCLEOTIDE SEQUENCE [LARGE SCALE GENOMIC DNA]</scope>
</reference>
<sequence length="75" mass="8227">MQLANAASDDAAAAPESHDRCLSALGNLKEQIQKVNEEAYTRAEKIDDAKLMYSYGRLKGIINKWERMGKPGSSA</sequence>
<organism evidence="3">
    <name type="scientific">Gongylonema pulchrum</name>
    <dbReference type="NCBI Taxonomy" id="637853"/>
    <lineage>
        <taxon>Eukaryota</taxon>
        <taxon>Metazoa</taxon>
        <taxon>Ecdysozoa</taxon>
        <taxon>Nematoda</taxon>
        <taxon>Chromadorea</taxon>
        <taxon>Rhabditida</taxon>
        <taxon>Spirurina</taxon>
        <taxon>Spiruromorpha</taxon>
        <taxon>Spiruroidea</taxon>
        <taxon>Gongylonematidae</taxon>
        <taxon>Gongylonema</taxon>
    </lineage>
</organism>
<evidence type="ECO:0000313" key="1">
    <source>
        <dbReference type="EMBL" id="VDN19143.1"/>
    </source>
</evidence>
<dbReference type="WBParaSite" id="GPUH_0001172601-mRNA-1">
    <property type="protein sequence ID" value="GPUH_0001172601-mRNA-1"/>
    <property type="gene ID" value="GPUH_0001172601"/>
</dbReference>
<protein>
    <submittedName>
        <fullName evidence="3">HSCB_C domain-containing protein</fullName>
    </submittedName>
</protein>
<proteinExistence type="predicted"/>
<evidence type="ECO:0000313" key="2">
    <source>
        <dbReference type="Proteomes" id="UP000271098"/>
    </source>
</evidence>
<reference evidence="3" key="1">
    <citation type="submission" date="2016-06" db="UniProtKB">
        <authorList>
            <consortium name="WormBaseParasite"/>
        </authorList>
    </citation>
    <scope>IDENTIFICATION</scope>
</reference>
<dbReference type="Proteomes" id="UP000271098">
    <property type="component" value="Unassembled WGS sequence"/>
</dbReference>
<keyword evidence="2" id="KW-1185">Reference proteome</keyword>
<accession>A0A183DSM1</accession>
<gene>
    <name evidence="1" type="ORF">GPUH_LOCUS11712</name>
</gene>
<dbReference type="AlphaFoldDB" id="A0A183DSM1"/>
<dbReference type="EMBL" id="UYRT01078748">
    <property type="protein sequence ID" value="VDN19143.1"/>
    <property type="molecule type" value="Genomic_DNA"/>
</dbReference>
<name>A0A183DSM1_9BILA</name>